<dbReference type="Gene3D" id="3.30.40.10">
    <property type="entry name" value="Zinc/RING finger domain, C3HC4 (zinc finger)"/>
    <property type="match status" value="1"/>
</dbReference>
<dbReference type="GO" id="GO:0061630">
    <property type="term" value="F:ubiquitin protein ligase activity"/>
    <property type="evidence" value="ECO:0007669"/>
    <property type="project" value="UniProtKB-EC"/>
</dbReference>
<evidence type="ECO:0000256" key="13">
    <source>
        <dbReference type="SAM" id="MobiDB-lite"/>
    </source>
</evidence>
<dbReference type="GO" id="GO:0043022">
    <property type="term" value="F:ribosome binding"/>
    <property type="evidence" value="ECO:0007669"/>
    <property type="project" value="TreeGrafter"/>
</dbReference>
<gene>
    <name evidence="15" type="ORF">B0T25DRAFT_624668</name>
</gene>
<comment type="catalytic activity">
    <reaction evidence="1">
        <text>S-ubiquitinyl-[E2 ubiquitin-conjugating enzyme]-L-cysteine + [acceptor protein]-L-lysine = [E2 ubiquitin-conjugating enzyme]-L-cysteine + N(6)-ubiquitinyl-[acceptor protein]-L-lysine.</text>
        <dbReference type="EC" id="2.3.2.27"/>
    </reaction>
</comment>
<proteinExistence type="inferred from homology"/>
<dbReference type="EMBL" id="JAUIQD010000006">
    <property type="protein sequence ID" value="KAK3346099.1"/>
    <property type="molecule type" value="Genomic_DNA"/>
</dbReference>
<dbReference type="InterPro" id="IPR013087">
    <property type="entry name" value="Znf_C2H2_type"/>
</dbReference>
<feature type="compositionally biased region" description="Basic and acidic residues" evidence="13">
    <location>
        <begin position="24"/>
        <end position="47"/>
    </location>
</feature>
<dbReference type="SUPFAM" id="SSF57850">
    <property type="entry name" value="RING/U-box"/>
    <property type="match status" value="1"/>
</dbReference>
<keyword evidence="8" id="KW-0479">Metal-binding</keyword>
<dbReference type="GO" id="GO:0005737">
    <property type="term" value="C:cytoplasm"/>
    <property type="evidence" value="ECO:0007669"/>
    <property type="project" value="UniProtKB-SubCell"/>
</dbReference>
<comment type="subcellular location">
    <subcellularLocation>
        <location evidence="2">Cytoplasm</location>
    </subcellularLocation>
</comment>
<dbReference type="InterPro" id="IPR057634">
    <property type="entry name" value="PAH_ZNF598/HEL2"/>
</dbReference>
<comment type="caution">
    <text evidence="15">The sequence shown here is derived from an EMBL/GenBank/DDBJ whole genome shotgun (WGS) entry which is preliminary data.</text>
</comment>
<sequence>MASTEGTRTADDGGASNPTASSHPRGEGQRGRGRGREGPRGRGRGDGSRGGPGRGRGRGGGDRGGHSHAPNAAAEPANEAVAPAQPNKPQPFKTRNEPQDDASDDDAEVCFICANPVSHYSVAPCNHSTCHICALRLRALYKSKECPHCRTVAPYVIFTDDGTKKFEEYKSSEITSTDDNIGIQYTSEDIVGDSVLLLRYNCPDLDCEYAGLGWPDLHRHVRTVHKMKMCDLCARNKKVFTHEHDLYNDKDLGDHMKHGNTKTGEEATGFRGHPLCGFCGERFYDDDKLYEHCRNKHERCFICDRRDSRKPHYYRDYNALEEHFKNDHHICLDRECLEKKFVVFESDVDLKAHQLSEHADSLSKDVRRDARHVDMSNFDFRQSYQQERRGGGGGGSGGRDQQRRRQPDPNSEPLPVSSAQPLRRDELAFQRQMAITSAQASRPGQAPRPNPIPSNQQAQQPRVPPQQPMVDAMQNITISDLSSLTPEQRASLTRHGAVIERASNLLGTDTSKVNTFRSYISNYNKGSMTSEQLIDAFFALFSETSTTALGTLVREVADLFDDKRKAEALRKAWQNWRAINEDYPSLPTLGGMHGVTTASSGWAAAAAATPTIAQSSNQNPAVQLRHTTRVLKLKNSTRRGSASSAVSAGAASNSSASDNWAPNRPAASSSSAAFPALPGAQGSARPLQPSWIGGASGASKSIMGTPPPVPRSVPAATGGYGSAAGGGAGPRRTGGGGGRGGAAGEDAFPALPAAPKPQTTIFGYGRGAVRRDIGTGRETGFNWGGGGSGSGADAGASANADAANEEAAAGGKGKKKNKKQVLVQWG</sequence>
<feature type="compositionally biased region" description="Low complexity" evidence="13">
    <location>
        <begin position="69"/>
        <end position="87"/>
    </location>
</feature>
<evidence type="ECO:0000313" key="16">
    <source>
        <dbReference type="Proteomes" id="UP001275084"/>
    </source>
</evidence>
<evidence type="ECO:0000313" key="15">
    <source>
        <dbReference type="EMBL" id="KAK3346099.1"/>
    </source>
</evidence>
<dbReference type="GO" id="GO:0016567">
    <property type="term" value="P:protein ubiquitination"/>
    <property type="evidence" value="ECO:0007669"/>
    <property type="project" value="TreeGrafter"/>
</dbReference>
<feature type="region of interest" description="Disordered" evidence="13">
    <location>
        <begin position="775"/>
        <end position="826"/>
    </location>
</feature>
<reference evidence="15" key="2">
    <citation type="submission" date="2023-06" db="EMBL/GenBank/DDBJ databases">
        <authorList>
            <consortium name="Lawrence Berkeley National Laboratory"/>
            <person name="Haridas S."/>
            <person name="Hensen N."/>
            <person name="Bonometti L."/>
            <person name="Westerberg I."/>
            <person name="Brannstrom I.O."/>
            <person name="Guillou S."/>
            <person name="Cros-Aarteil S."/>
            <person name="Calhoun S."/>
            <person name="Kuo A."/>
            <person name="Mondo S."/>
            <person name="Pangilinan J."/>
            <person name="Riley R."/>
            <person name="Labutti K."/>
            <person name="Andreopoulos B."/>
            <person name="Lipzen A."/>
            <person name="Chen C."/>
            <person name="Yanf M."/>
            <person name="Daum C."/>
            <person name="Ng V."/>
            <person name="Clum A."/>
            <person name="Steindorff A."/>
            <person name="Ohm R."/>
            <person name="Martin F."/>
            <person name="Silar P."/>
            <person name="Natvig D."/>
            <person name="Lalanne C."/>
            <person name="Gautier V."/>
            <person name="Ament-Velasquez S.L."/>
            <person name="Kruys A."/>
            <person name="Hutchinson M.I."/>
            <person name="Powell A.J."/>
            <person name="Barry K."/>
            <person name="Miller A.N."/>
            <person name="Grigoriev I.V."/>
            <person name="Debuchy R."/>
            <person name="Gladieux P."/>
            <person name="Thoren M.H."/>
            <person name="Johannesson H."/>
        </authorList>
    </citation>
    <scope>NUCLEOTIDE SEQUENCE</scope>
    <source>
        <strain evidence="15">CBS 955.72</strain>
    </source>
</reference>
<evidence type="ECO:0000256" key="12">
    <source>
        <dbReference type="PROSITE-ProRule" id="PRU00175"/>
    </source>
</evidence>
<name>A0AAJ0MAQ0_9PEZI</name>
<evidence type="ECO:0000256" key="3">
    <source>
        <dbReference type="ARBA" id="ARBA00004906"/>
    </source>
</evidence>
<dbReference type="CDD" id="cd16615">
    <property type="entry name" value="RING-HC_ZNF598"/>
    <property type="match status" value="1"/>
</dbReference>
<feature type="region of interest" description="Disordered" evidence="13">
    <location>
        <begin position="373"/>
        <end position="422"/>
    </location>
</feature>
<evidence type="ECO:0000259" key="14">
    <source>
        <dbReference type="PROSITE" id="PS50089"/>
    </source>
</evidence>
<dbReference type="InterPro" id="IPR013083">
    <property type="entry name" value="Znf_RING/FYVE/PHD"/>
</dbReference>
<dbReference type="Pfam" id="PF13920">
    <property type="entry name" value="zf-C3HC4_3"/>
    <property type="match status" value="1"/>
</dbReference>
<dbReference type="GO" id="GO:0072344">
    <property type="term" value="P:rescue of stalled ribosome"/>
    <property type="evidence" value="ECO:0007669"/>
    <property type="project" value="InterPro"/>
</dbReference>
<protein>
    <recommendedName>
        <fullName evidence="4">RING-type E3 ubiquitin transferase</fullName>
        <ecNumber evidence="4">2.3.2.27</ecNumber>
    </recommendedName>
</protein>
<dbReference type="Proteomes" id="UP001275084">
    <property type="component" value="Unassembled WGS sequence"/>
</dbReference>
<dbReference type="PROSITE" id="PS50089">
    <property type="entry name" value="ZF_RING_2"/>
    <property type="match status" value="1"/>
</dbReference>
<dbReference type="Pfam" id="PF23230">
    <property type="entry name" value="zf-C2H2_13"/>
    <property type="match status" value="1"/>
</dbReference>
<feature type="region of interest" description="Disordered" evidence="13">
    <location>
        <begin position="1"/>
        <end position="103"/>
    </location>
</feature>
<evidence type="ECO:0000256" key="8">
    <source>
        <dbReference type="ARBA" id="ARBA00022723"/>
    </source>
</evidence>
<evidence type="ECO:0000256" key="5">
    <source>
        <dbReference type="ARBA" id="ARBA00022490"/>
    </source>
</evidence>
<keyword evidence="5" id="KW-0963">Cytoplasm</keyword>
<feature type="region of interest" description="Disordered" evidence="13">
    <location>
        <begin position="436"/>
        <end position="466"/>
    </location>
</feature>
<comment type="pathway">
    <text evidence="3">Protein modification; protein ubiquitination.</text>
</comment>
<dbReference type="Pfam" id="PF23202">
    <property type="entry name" value="PAH_ZNF598"/>
    <property type="match status" value="1"/>
</dbReference>
<dbReference type="InterPro" id="IPR001841">
    <property type="entry name" value="Znf_RING"/>
</dbReference>
<evidence type="ECO:0000256" key="6">
    <source>
        <dbReference type="ARBA" id="ARBA00022553"/>
    </source>
</evidence>
<feature type="compositionally biased region" description="Gly residues" evidence="13">
    <location>
        <begin position="718"/>
        <end position="743"/>
    </location>
</feature>
<evidence type="ECO:0000256" key="11">
    <source>
        <dbReference type="ARBA" id="ARBA00035113"/>
    </source>
</evidence>
<dbReference type="AlphaFoldDB" id="A0AAJ0MAQ0"/>
<dbReference type="SMART" id="SM00355">
    <property type="entry name" value="ZnF_C2H2"/>
    <property type="match status" value="4"/>
</dbReference>
<dbReference type="InterPro" id="IPR044288">
    <property type="entry name" value="ZNF598/HEL2"/>
</dbReference>
<evidence type="ECO:0000256" key="10">
    <source>
        <dbReference type="ARBA" id="ARBA00022833"/>
    </source>
</evidence>
<feature type="compositionally biased region" description="Low complexity" evidence="13">
    <location>
        <begin position="641"/>
        <end position="680"/>
    </location>
</feature>
<organism evidence="15 16">
    <name type="scientific">Lasiosphaeria hispida</name>
    <dbReference type="NCBI Taxonomy" id="260671"/>
    <lineage>
        <taxon>Eukaryota</taxon>
        <taxon>Fungi</taxon>
        <taxon>Dikarya</taxon>
        <taxon>Ascomycota</taxon>
        <taxon>Pezizomycotina</taxon>
        <taxon>Sordariomycetes</taxon>
        <taxon>Sordariomycetidae</taxon>
        <taxon>Sordariales</taxon>
        <taxon>Lasiosphaeriaceae</taxon>
        <taxon>Lasiosphaeria</taxon>
    </lineage>
</organism>
<dbReference type="PROSITE" id="PS00028">
    <property type="entry name" value="ZINC_FINGER_C2H2_1"/>
    <property type="match status" value="1"/>
</dbReference>
<keyword evidence="9 12" id="KW-0863">Zinc-finger</keyword>
<reference evidence="15" key="1">
    <citation type="journal article" date="2023" name="Mol. Phylogenet. Evol.">
        <title>Genome-scale phylogeny and comparative genomics of the fungal order Sordariales.</title>
        <authorList>
            <person name="Hensen N."/>
            <person name="Bonometti L."/>
            <person name="Westerberg I."/>
            <person name="Brannstrom I.O."/>
            <person name="Guillou S."/>
            <person name="Cros-Aarteil S."/>
            <person name="Calhoun S."/>
            <person name="Haridas S."/>
            <person name="Kuo A."/>
            <person name="Mondo S."/>
            <person name="Pangilinan J."/>
            <person name="Riley R."/>
            <person name="LaButti K."/>
            <person name="Andreopoulos B."/>
            <person name="Lipzen A."/>
            <person name="Chen C."/>
            <person name="Yan M."/>
            <person name="Daum C."/>
            <person name="Ng V."/>
            <person name="Clum A."/>
            <person name="Steindorff A."/>
            <person name="Ohm R.A."/>
            <person name="Martin F."/>
            <person name="Silar P."/>
            <person name="Natvig D.O."/>
            <person name="Lalanne C."/>
            <person name="Gautier V."/>
            <person name="Ament-Velasquez S.L."/>
            <person name="Kruys A."/>
            <person name="Hutchinson M.I."/>
            <person name="Powell A.J."/>
            <person name="Barry K."/>
            <person name="Miller A.N."/>
            <person name="Grigoriev I.V."/>
            <person name="Debuchy R."/>
            <person name="Gladieux P."/>
            <person name="Hiltunen Thoren M."/>
            <person name="Johannesson H."/>
        </authorList>
    </citation>
    <scope>NUCLEOTIDE SEQUENCE</scope>
    <source>
        <strain evidence="15">CBS 955.72</strain>
    </source>
</reference>
<feature type="region of interest" description="Disordered" evidence="13">
    <location>
        <begin position="630"/>
        <end position="762"/>
    </location>
</feature>
<dbReference type="GO" id="GO:0008270">
    <property type="term" value="F:zinc ion binding"/>
    <property type="evidence" value="ECO:0007669"/>
    <property type="project" value="UniProtKB-KW"/>
</dbReference>
<dbReference type="PANTHER" id="PTHR22938">
    <property type="entry name" value="ZINC FINGER PROTEIN 598"/>
    <property type="match status" value="1"/>
</dbReference>
<evidence type="ECO:0000256" key="7">
    <source>
        <dbReference type="ARBA" id="ARBA00022679"/>
    </source>
</evidence>
<evidence type="ECO:0000256" key="4">
    <source>
        <dbReference type="ARBA" id="ARBA00012483"/>
    </source>
</evidence>
<feature type="domain" description="RING-type" evidence="14">
    <location>
        <begin position="110"/>
        <end position="150"/>
    </location>
</feature>
<keyword evidence="6" id="KW-0597">Phosphoprotein</keyword>
<evidence type="ECO:0000256" key="2">
    <source>
        <dbReference type="ARBA" id="ARBA00004496"/>
    </source>
</evidence>
<evidence type="ECO:0000256" key="1">
    <source>
        <dbReference type="ARBA" id="ARBA00000900"/>
    </source>
</evidence>
<dbReference type="EC" id="2.3.2.27" evidence="4"/>
<dbReference type="PANTHER" id="PTHR22938:SF0">
    <property type="entry name" value="E3 UBIQUITIN-PROTEIN LIGASE ZNF598"/>
    <property type="match status" value="1"/>
</dbReference>
<keyword evidence="7" id="KW-0808">Transferase</keyword>
<keyword evidence="16" id="KW-1185">Reference proteome</keyword>
<evidence type="ECO:0000256" key="9">
    <source>
        <dbReference type="ARBA" id="ARBA00022771"/>
    </source>
</evidence>
<dbReference type="InterPro" id="IPR041888">
    <property type="entry name" value="RING-HC_ZNF598/HEL2"/>
</dbReference>
<feature type="compositionally biased region" description="Gly residues" evidence="13">
    <location>
        <begin position="782"/>
        <end position="792"/>
    </location>
</feature>
<feature type="compositionally biased region" description="Low complexity" evidence="13">
    <location>
        <begin position="793"/>
        <end position="809"/>
    </location>
</feature>
<accession>A0AAJ0MAQ0</accession>
<dbReference type="InterPro" id="IPR056437">
    <property type="entry name" value="Znf-C2H2_ZNF598/HEL2"/>
</dbReference>
<keyword evidence="10" id="KW-0862">Zinc</keyword>
<comment type="similarity">
    <text evidence="11">Belongs to the ZNF598/HEL2 family.</text>
</comment>